<keyword evidence="3 6" id="KW-0812">Transmembrane</keyword>
<dbReference type="Proteomes" id="UP000075635">
    <property type="component" value="Unassembled WGS sequence"/>
</dbReference>
<keyword evidence="4 6" id="KW-1133">Transmembrane helix</keyword>
<evidence type="ECO:0000256" key="6">
    <source>
        <dbReference type="SAM" id="Phobius"/>
    </source>
</evidence>
<feature type="transmembrane region" description="Helical" evidence="6">
    <location>
        <begin position="40"/>
        <end position="57"/>
    </location>
</feature>
<feature type="transmembrane region" description="Helical" evidence="6">
    <location>
        <begin position="256"/>
        <end position="277"/>
    </location>
</feature>
<feature type="transmembrane region" description="Helical" evidence="6">
    <location>
        <begin position="209"/>
        <end position="231"/>
    </location>
</feature>
<evidence type="ECO:0000256" key="1">
    <source>
        <dbReference type="ARBA" id="ARBA00004141"/>
    </source>
</evidence>
<dbReference type="InterPro" id="IPR020846">
    <property type="entry name" value="MFS_dom"/>
</dbReference>
<dbReference type="InterPro" id="IPR004752">
    <property type="entry name" value="AmpG_permease/AT-1"/>
</dbReference>
<evidence type="ECO:0000313" key="8">
    <source>
        <dbReference type="EMBL" id="KYF92631.1"/>
    </source>
</evidence>
<gene>
    <name evidence="8" type="ORF">BE17_17365</name>
</gene>
<dbReference type="GO" id="GO:0008521">
    <property type="term" value="F:acetyl-CoA transmembrane transporter activity"/>
    <property type="evidence" value="ECO:0007669"/>
    <property type="project" value="InterPro"/>
</dbReference>
<evidence type="ECO:0000256" key="2">
    <source>
        <dbReference type="ARBA" id="ARBA00022448"/>
    </source>
</evidence>
<dbReference type="Gene3D" id="1.20.1250.20">
    <property type="entry name" value="MFS general substrate transporter like domains"/>
    <property type="match status" value="1"/>
</dbReference>
<dbReference type="EMBL" id="JEMB01000898">
    <property type="protein sequence ID" value="KYF92631.1"/>
    <property type="molecule type" value="Genomic_DNA"/>
</dbReference>
<dbReference type="Pfam" id="PF13000">
    <property type="entry name" value="Acatn"/>
    <property type="match status" value="1"/>
</dbReference>
<comment type="subcellular location">
    <subcellularLocation>
        <location evidence="1">Membrane</location>
        <topology evidence="1">Multi-pass membrane protein</topology>
    </subcellularLocation>
</comment>
<accession>A0A150SJM8</accession>
<dbReference type="GO" id="GO:0035348">
    <property type="term" value="P:acetyl-CoA transmembrane transport"/>
    <property type="evidence" value="ECO:0007669"/>
    <property type="project" value="InterPro"/>
</dbReference>
<feature type="transmembrane region" description="Helical" evidence="6">
    <location>
        <begin position="351"/>
        <end position="372"/>
    </location>
</feature>
<comment type="caution">
    <text evidence="8">The sequence shown here is derived from an EMBL/GenBank/DDBJ whole genome shotgun (WGS) entry which is preliminary data.</text>
</comment>
<organism evidence="8 9">
    <name type="scientific">Sorangium cellulosum</name>
    <name type="common">Polyangium cellulosum</name>
    <dbReference type="NCBI Taxonomy" id="56"/>
    <lineage>
        <taxon>Bacteria</taxon>
        <taxon>Pseudomonadati</taxon>
        <taxon>Myxococcota</taxon>
        <taxon>Polyangia</taxon>
        <taxon>Polyangiales</taxon>
        <taxon>Polyangiaceae</taxon>
        <taxon>Sorangium</taxon>
    </lineage>
</organism>
<feature type="transmembrane region" description="Helical" evidence="6">
    <location>
        <begin position="103"/>
        <end position="124"/>
    </location>
</feature>
<protein>
    <submittedName>
        <fullName evidence="8">MFS transporter</fullName>
    </submittedName>
</protein>
<dbReference type="PANTHER" id="PTHR12778">
    <property type="entry name" value="SOLUTE CARRIER FAMILY 33 ACETYL-COA TRANSPORTER -RELATED"/>
    <property type="match status" value="1"/>
</dbReference>
<feature type="transmembrane region" description="Helical" evidence="6">
    <location>
        <begin position="317"/>
        <end position="339"/>
    </location>
</feature>
<proteinExistence type="predicted"/>
<feature type="transmembrane region" description="Helical" evidence="6">
    <location>
        <begin position="78"/>
        <end position="97"/>
    </location>
</feature>
<evidence type="ECO:0000256" key="5">
    <source>
        <dbReference type="ARBA" id="ARBA00023136"/>
    </source>
</evidence>
<dbReference type="GO" id="GO:0016020">
    <property type="term" value="C:membrane"/>
    <property type="evidence" value="ECO:0007669"/>
    <property type="project" value="UniProtKB-SubCell"/>
</dbReference>
<name>A0A150SJM8_SORCE</name>
<dbReference type="CDD" id="cd17485">
    <property type="entry name" value="MFS_MFSD3"/>
    <property type="match status" value="1"/>
</dbReference>
<feature type="domain" description="Major facilitator superfamily (MFS) profile" evidence="7">
    <location>
        <begin position="9"/>
        <end position="401"/>
    </location>
</feature>
<reference evidence="8 9" key="1">
    <citation type="submission" date="2014-02" db="EMBL/GenBank/DDBJ databases">
        <title>The small core and large imbalanced accessory genome model reveals a collaborative survival strategy of Sorangium cellulosum strains in nature.</title>
        <authorList>
            <person name="Han K."/>
            <person name="Peng R."/>
            <person name="Blom J."/>
            <person name="Li Y.-Z."/>
        </authorList>
    </citation>
    <scope>NUCLEOTIDE SEQUENCE [LARGE SCALE GENOMIC DNA]</scope>
    <source>
        <strain evidence="8 9">So0011-07</strain>
    </source>
</reference>
<evidence type="ECO:0000256" key="4">
    <source>
        <dbReference type="ARBA" id="ARBA00022989"/>
    </source>
</evidence>
<dbReference type="AlphaFoldDB" id="A0A150SJM8"/>
<dbReference type="SUPFAM" id="SSF103473">
    <property type="entry name" value="MFS general substrate transporter"/>
    <property type="match status" value="1"/>
</dbReference>
<dbReference type="InterPro" id="IPR024371">
    <property type="entry name" value="AcetylCoA_trans_1-like"/>
</dbReference>
<keyword evidence="5 6" id="KW-0472">Membrane</keyword>
<dbReference type="PROSITE" id="PS50850">
    <property type="entry name" value="MFS"/>
    <property type="match status" value="1"/>
</dbReference>
<sequence>MPDRTRAGKLAALAALYFAQGIPFGFQATALPVFLRASGVSLSAVGFSGALALPWVAKALWAPLVDRFGWERLGRRRSWILPLGALLSLTCMAAAFVPPSSHLGPLLALVFLMNLLAATQDIAVDGLAIDLLGRGELGPANAAQVVGYKVGMLAAGGLLVWASAWIGWRGQFGAMAALVLLSTLASLALREPPSSEVEARDRRSVREVLATVLVALRAPGALWVVAFLGTYKLGEAMVDMMFKPFLVDAGFPPHRIGLWVGTYGLVASIAGSLAGGLLAQRLPLLAAVGVSLTLRSVAMAGEWYLAAAGSPTEGAVIAVTVAEHLFGGAVTTAVFAFMMSRVRRSVGATHYTLLASVEVLGKSPAVWLSGALAERLGYAKLFALCTALSFAFLAFLLPLRERGTGEARA</sequence>
<feature type="transmembrane region" description="Helical" evidence="6">
    <location>
        <begin position="284"/>
        <end position="305"/>
    </location>
</feature>
<keyword evidence="2" id="KW-0813">Transport</keyword>
<dbReference type="PANTHER" id="PTHR12778:SF10">
    <property type="entry name" value="MAJOR FACILITATOR SUPERFAMILY DOMAIN-CONTAINING PROTEIN 3"/>
    <property type="match status" value="1"/>
</dbReference>
<evidence type="ECO:0000259" key="7">
    <source>
        <dbReference type="PROSITE" id="PS50850"/>
    </source>
</evidence>
<evidence type="ECO:0000256" key="3">
    <source>
        <dbReference type="ARBA" id="ARBA00022692"/>
    </source>
</evidence>
<evidence type="ECO:0000313" key="9">
    <source>
        <dbReference type="Proteomes" id="UP000075635"/>
    </source>
</evidence>
<feature type="transmembrane region" description="Helical" evidence="6">
    <location>
        <begin position="378"/>
        <end position="399"/>
    </location>
</feature>
<feature type="transmembrane region" description="Helical" evidence="6">
    <location>
        <begin position="145"/>
        <end position="166"/>
    </location>
</feature>
<dbReference type="InterPro" id="IPR036259">
    <property type="entry name" value="MFS_trans_sf"/>
</dbReference>
<feature type="transmembrane region" description="Helical" evidence="6">
    <location>
        <begin position="172"/>
        <end position="189"/>
    </location>
</feature>